<gene>
    <name evidence="2" type="ORF">G7Y89_g11834</name>
</gene>
<reference evidence="2 3" key="1">
    <citation type="submission" date="2020-03" db="EMBL/GenBank/DDBJ databases">
        <title>Draft Genome Sequence of Cudoniella acicularis.</title>
        <authorList>
            <person name="Buettner E."/>
            <person name="Kellner H."/>
        </authorList>
    </citation>
    <scope>NUCLEOTIDE SEQUENCE [LARGE SCALE GENOMIC DNA]</scope>
    <source>
        <strain evidence="2 3">DSM 108380</strain>
    </source>
</reference>
<dbReference type="Proteomes" id="UP000566819">
    <property type="component" value="Unassembled WGS sequence"/>
</dbReference>
<evidence type="ECO:0000259" key="1">
    <source>
        <dbReference type="Pfam" id="PF01370"/>
    </source>
</evidence>
<dbReference type="InterPro" id="IPR051783">
    <property type="entry name" value="NAD(P)-dependent_oxidoreduct"/>
</dbReference>
<dbReference type="EMBL" id="JAAMPI010001175">
    <property type="protein sequence ID" value="KAF4626324.1"/>
    <property type="molecule type" value="Genomic_DNA"/>
</dbReference>
<accession>A0A8H4W097</accession>
<keyword evidence="3" id="KW-1185">Reference proteome</keyword>
<protein>
    <recommendedName>
        <fullName evidence="1">NAD-dependent epimerase/dehydratase domain-containing protein</fullName>
    </recommendedName>
</protein>
<dbReference type="Pfam" id="PF01370">
    <property type="entry name" value="Epimerase"/>
    <property type="match status" value="1"/>
</dbReference>
<evidence type="ECO:0000313" key="3">
    <source>
        <dbReference type="Proteomes" id="UP000566819"/>
    </source>
</evidence>
<dbReference type="OrthoDB" id="2130169at2759"/>
<dbReference type="Gene3D" id="3.40.50.720">
    <property type="entry name" value="NAD(P)-binding Rossmann-like Domain"/>
    <property type="match status" value="1"/>
</dbReference>
<dbReference type="InterPro" id="IPR036291">
    <property type="entry name" value="NAD(P)-bd_dom_sf"/>
</dbReference>
<proteinExistence type="predicted"/>
<dbReference type="PANTHER" id="PTHR48079">
    <property type="entry name" value="PROTEIN YEEZ"/>
    <property type="match status" value="1"/>
</dbReference>
<evidence type="ECO:0000313" key="2">
    <source>
        <dbReference type="EMBL" id="KAF4626324.1"/>
    </source>
</evidence>
<feature type="domain" description="NAD-dependent epimerase/dehydratase" evidence="1">
    <location>
        <begin position="34"/>
        <end position="234"/>
    </location>
</feature>
<dbReference type="GO" id="GO:0004029">
    <property type="term" value="F:aldehyde dehydrogenase (NAD+) activity"/>
    <property type="evidence" value="ECO:0007669"/>
    <property type="project" value="TreeGrafter"/>
</dbReference>
<dbReference type="SUPFAM" id="SSF51735">
    <property type="entry name" value="NAD(P)-binding Rossmann-fold domains"/>
    <property type="match status" value="1"/>
</dbReference>
<dbReference type="GO" id="GO:0005737">
    <property type="term" value="C:cytoplasm"/>
    <property type="evidence" value="ECO:0007669"/>
    <property type="project" value="TreeGrafter"/>
</dbReference>
<organism evidence="2 3">
    <name type="scientific">Cudoniella acicularis</name>
    <dbReference type="NCBI Taxonomy" id="354080"/>
    <lineage>
        <taxon>Eukaryota</taxon>
        <taxon>Fungi</taxon>
        <taxon>Dikarya</taxon>
        <taxon>Ascomycota</taxon>
        <taxon>Pezizomycotina</taxon>
        <taxon>Leotiomycetes</taxon>
        <taxon>Helotiales</taxon>
        <taxon>Tricladiaceae</taxon>
        <taxon>Cudoniella</taxon>
    </lineage>
</organism>
<dbReference type="InterPro" id="IPR001509">
    <property type="entry name" value="Epimerase_deHydtase"/>
</dbReference>
<comment type="caution">
    <text evidence="2">The sequence shown here is derived from an EMBL/GenBank/DDBJ whole genome shotgun (WGS) entry which is preliminary data.</text>
</comment>
<name>A0A8H4W097_9HELO</name>
<sequence>MELPSVKLVYFVFILQYLPEYFHSELFFIMAPRIFITGVSGYIGGQVLHDITAKHPGYQIRGLVRNEKQQEEITSKYPSVQTVVGTLDSTDILVEEAAQAAVVLQLADADHNSSILSLIRGLSQGSKTRTLIQLSGAASVIDVSSGLGKPTPKIWDDITDLHEISNFDHSHGHAVTDQLAVSAGKEHGVRTAIMIPPTVYGRGEGPIKNASMTIPWLVEAIKKRGKGFTIGEGKKHCQCDTYQRCLDRNLVFGRACTGT</sequence>
<dbReference type="AlphaFoldDB" id="A0A8H4W097"/>
<dbReference type="PANTHER" id="PTHR48079:SF6">
    <property type="entry name" value="NAD(P)-BINDING DOMAIN-CONTAINING PROTEIN-RELATED"/>
    <property type="match status" value="1"/>
</dbReference>